<dbReference type="InterPro" id="IPR036291">
    <property type="entry name" value="NAD(P)-bd_dom_sf"/>
</dbReference>
<dbReference type="Gene3D" id="3.40.50.720">
    <property type="entry name" value="NAD(P)-binding Rossmann-like Domain"/>
    <property type="match status" value="2"/>
</dbReference>
<dbReference type="SUPFAM" id="SSF51735">
    <property type="entry name" value="NAD(P)-binding Rossmann-fold domains"/>
    <property type="match status" value="1"/>
</dbReference>
<keyword evidence="2" id="KW-0520">NAD</keyword>
<accession>A0ABZ3DA06</accession>
<feature type="domain" description="D-isomer specific 2-hydroxyacid dehydrogenase NAD-binding" evidence="3">
    <location>
        <begin position="154"/>
        <end position="300"/>
    </location>
</feature>
<gene>
    <name evidence="4" type="ORF">AAC691_07650</name>
</gene>
<evidence type="ECO:0000256" key="1">
    <source>
        <dbReference type="ARBA" id="ARBA00023002"/>
    </source>
</evidence>
<dbReference type="PANTHER" id="PTHR43333">
    <property type="entry name" value="2-HACID_DH_C DOMAIN-CONTAINING PROTEIN"/>
    <property type="match status" value="1"/>
</dbReference>
<dbReference type="PANTHER" id="PTHR43333:SF1">
    <property type="entry name" value="D-ISOMER SPECIFIC 2-HYDROXYACID DEHYDROGENASE NAD-BINDING DOMAIN-CONTAINING PROTEIN"/>
    <property type="match status" value="1"/>
</dbReference>
<dbReference type="EMBL" id="CP152276">
    <property type="protein sequence ID" value="XAE44292.1"/>
    <property type="molecule type" value="Genomic_DNA"/>
</dbReference>
<dbReference type="Proteomes" id="UP001449795">
    <property type="component" value="Chromosome"/>
</dbReference>
<evidence type="ECO:0000256" key="2">
    <source>
        <dbReference type="ARBA" id="ARBA00023027"/>
    </source>
</evidence>
<reference evidence="4 5" key="1">
    <citation type="submission" date="2024-04" db="EMBL/GenBank/DDBJ databases">
        <title>Complete genome sequence of Nguyenibacter vanlangesis HBCM-1154, a strain capable of nitrogen fixation, IAA production, and phosphorus solubilization isolated from sugarcane soil.</title>
        <authorList>
            <person name="MY HANH P."/>
        </authorList>
    </citation>
    <scope>NUCLEOTIDE SEQUENCE [LARGE SCALE GENOMIC DNA]</scope>
    <source>
        <strain evidence="4 5">HBCM 1154</strain>
    </source>
</reference>
<dbReference type="RefSeq" id="WP_342629572.1">
    <property type="nucleotide sequence ID" value="NZ_CP152276.1"/>
</dbReference>
<proteinExistence type="predicted"/>
<name>A0ABZ3DA06_9PROT</name>
<sequence length="337" mass="35582">MPGTFPPRVVNQLGPEVRAALDGFGSRLRIVDASRESDAPWDYAAAGFDRADILLTGPSAGWKRAPAEPPAGWAADAPGAPRWVQIVSAGVDGFPPWLLRDRIVTCGRGDSAVPIAEYVLAALLLRTKRLDALRPGSPDAWRRDAAIITGAAPLGSLDGQVLGLAGFGAIGQAVAARAHGFGLRVLAWRRGEWPAGGHGPVEPVDSLAELARRSDHLVLALPLTEETAGCVNADVLLHARPGLHLVNVARGGLVDHAALLAALDRGQVGFATLDVTSPEPLPAGHPFYSHPAVRLTPHLSWSGPVVRENSARRIAENIERFFAGQPLRDVVDAARGY</sequence>
<evidence type="ECO:0000259" key="3">
    <source>
        <dbReference type="Pfam" id="PF02826"/>
    </source>
</evidence>
<protein>
    <submittedName>
        <fullName evidence="4">NAD(P)-dependent oxidoreductase</fullName>
    </submittedName>
</protein>
<evidence type="ECO:0000313" key="4">
    <source>
        <dbReference type="EMBL" id="XAE44292.1"/>
    </source>
</evidence>
<dbReference type="InterPro" id="IPR006140">
    <property type="entry name" value="D-isomer_DH_NAD-bd"/>
</dbReference>
<keyword evidence="1" id="KW-0560">Oxidoreductase</keyword>
<organism evidence="4 5">
    <name type="scientific">Nguyenibacter vanlangensis</name>
    <dbReference type="NCBI Taxonomy" id="1216886"/>
    <lineage>
        <taxon>Bacteria</taxon>
        <taxon>Pseudomonadati</taxon>
        <taxon>Pseudomonadota</taxon>
        <taxon>Alphaproteobacteria</taxon>
        <taxon>Acetobacterales</taxon>
        <taxon>Acetobacteraceae</taxon>
        <taxon>Nguyenibacter</taxon>
    </lineage>
</organism>
<dbReference type="Pfam" id="PF02826">
    <property type="entry name" value="2-Hacid_dh_C"/>
    <property type="match status" value="1"/>
</dbReference>
<keyword evidence="5" id="KW-1185">Reference proteome</keyword>
<evidence type="ECO:0000313" key="5">
    <source>
        <dbReference type="Proteomes" id="UP001449795"/>
    </source>
</evidence>